<feature type="domain" description="A to I editase" evidence="13">
    <location>
        <begin position="489"/>
        <end position="786"/>
    </location>
</feature>
<name>A0ABR0AF67_9CRUS</name>
<dbReference type="Pfam" id="PF02137">
    <property type="entry name" value="A_deamin"/>
    <property type="match status" value="1"/>
</dbReference>
<keyword evidence="3" id="KW-0378">Hydrolase</keyword>
<feature type="region of interest" description="Disordered" evidence="12">
    <location>
        <begin position="504"/>
        <end position="532"/>
    </location>
</feature>
<evidence type="ECO:0000256" key="5">
    <source>
        <dbReference type="ARBA" id="ARBA00037026"/>
    </source>
</evidence>
<accession>A0ABR0AF67</accession>
<dbReference type="Pfam" id="PF16059">
    <property type="entry name" value="MGA_dom"/>
    <property type="match status" value="1"/>
</dbReference>
<organism evidence="14 15">
    <name type="scientific">Daphnia magna</name>
    <dbReference type="NCBI Taxonomy" id="35525"/>
    <lineage>
        <taxon>Eukaryota</taxon>
        <taxon>Metazoa</taxon>
        <taxon>Ecdysozoa</taxon>
        <taxon>Arthropoda</taxon>
        <taxon>Crustacea</taxon>
        <taxon>Branchiopoda</taxon>
        <taxon>Diplostraca</taxon>
        <taxon>Cladocera</taxon>
        <taxon>Anomopoda</taxon>
        <taxon>Daphniidae</taxon>
        <taxon>Daphnia</taxon>
    </lineage>
</organism>
<evidence type="ECO:0000259" key="13">
    <source>
        <dbReference type="PROSITE" id="PS50141"/>
    </source>
</evidence>
<evidence type="ECO:0000256" key="12">
    <source>
        <dbReference type="SAM" id="MobiDB-lite"/>
    </source>
</evidence>
<keyword evidence="15" id="KW-1185">Reference proteome</keyword>
<dbReference type="InterPro" id="IPR032060">
    <property type="entry name" value="MGA_dom"/>
</dbReference>
<evidence type="ECO:0000256" key="6">
    <source>
        <dbReference type="ARBA" id="ARBA00037784"/>
    </source>
</evidence>
<keyword evidence="2" id="KW-0479">Metal-binding</keyword>
<comment type="caution">
    <text evidence="14">The sequence shown here is derived from an EMBL/GenBank/DDBJ whole genome shotgun (WGS) entry which is preliminary data.</text>
</comment>
<dbReference type="PROSITE" id="PS50141">
    <property type="entry name" value="A_DEAMIN_EDITASE"/>
    <property type="match status" value="1"/>
</dbReference>
<dbReference type="PANTHER" id="PTHR46516:SF1">
    <property type="entry name" value="TRNA-SPECIFIC ADENOSINE DEAMINASE 1"/>
    <property type="match status" value="1"/>
</dbReference>
<feature type="compositionally biased region" description="Polar residues" evidence="12">
    <location>
        <begin position="1"/>
        <end position="12"/>
    </location>
</feature>
<evidence type="ECO:0000256" key="4">
    <source>
        <dbReference type="ARBA" id="ARBA00022833"/>
    </source>
</evidence>
<evidence type="ECO:0000256" key="11">
    <source>
        <dbReference type="ARBA" id="ARBA00047635"/>
    </source>
</evidence>
<protein>
    <recommendedName>
        <fullName evidence="9">tRNA-specific adenosine deaminase 1</fullName>
        <ecNumber evidence="8">3.5.4.34</ecNumber>
    </recommendedName>
    <alternativeName>
        <fullName evidence="10">tRNA-specific adenosine-37 deaminase</fullName>
    </alternativeName>
</protein>
<evidence type="ECO:0000313" key="15">
    <source>
        <dbReference type="Proteomes" id="UP001234178"/>
    </source>
</evidence>
<dbReference type="EC" id="3.5.4.34" evidence="8"/>
<reference evidence="14 15" key="1">
    <citation type="journal article" date="2023" name="Nucleic Acids Res.">
        <title>The hologenome of Daphnia magna reveals possible DNA methylation and microbiome-mediated evolution of the host genome.</title>
        <authorList>
            <person name="Chaturvedi A."/>
            <person name="Li X."/>
            <person name="Dhandapani V."/>
            <person name="Marshall H."/>
            <person name="Kissane S."/>
            <person name="Cuenca-Cambronero M."/>
            <person name="Asole G."/>
            <person name="Calvet F."/>
            <person name="Ruiz-Romero M."/>
            <person name="Marangio P."/>
            <person name="Guigo R."/>
            <person name="Rago D."/>
            <person name="Mirbahai L."/>
            <person name="Eastwood N."/>
            <person name="Colbourne J.K."/>
            <person name="Zhou J."/>
            <person name="Mallon E."/>
            <person name="Orsini L."/>
        </authorList>
    </citation>
    <scope>NUCLEOTIDE SEQUENCE [LARGE SCALE GENOMIC DNA]</scope>
    <source>
        <strain evidence="14">LRV0_1</strain>
    </source>
</reference>
<sequence>MKPMAAQSSPTTEIKDEINGGGYKQGSIRHFKNSFYEDNIPKEDSLSLSADIRDLSFAAFSLESNVPYQNSIHSDYSLRSYSATVSTSAKIGSSQKKRSYSDFMNINSNESSGNLSKISEPNLNELEEIVDTFGEYDEIDGFVFRSFTTMDHLEKFVSRSASHQVTFRTSSHSPHQEKGMSYCRTSGPSSPDFLREDTGKIDASFRSLSVEPYCEDYEVPRPDIWNKRRLVDGCDKRFCNMGCICDSLNSVKPPLAHCNHSECMCHDVCVYKSSLRRYVSSSSTECDTCRESSDFDLLLIEQFLPKQWPLLKKELALQKEIIYQLQHQLNSKQLEVNKLRNQLVKNVIVKNSASPHPLVATKNVAYPSVKKARTKLEAMVETKEEANAATRVHLDGYYVDSLPFDDVVLDRLSESISVTAFIRHLMRDMFTEDFLSSRSSRWMKEEHKTAIIDATMRRFHIYYRRDGDSIPLTVEMVKQLQSSKGPQKNHTPCGDASIIVKETNTASGTTEEVLQPTNGSVSNPDEEPPLKLPKLEMQDVHRTGAKCVEGGPQDLKHSGIDHHIVGALRTKPGRGDRTLSMSCSDKFAKWIILGIQGSLLMNFLLRPVYVSHIIIGKCHFSQSAMERALITRFESALNQMQNTEFRQHKPEISQSQLNFRFGKQVDDEECQMQPCPSSIIWCACPVKQLEVAVEGRKQGLTKKNQYQSSCYLEICKKNLFKKFLFLLSKFQVDDLPMHLKERHTDIQTMTYNQVKRLCTDYVQMWEKARVNILPTWTTKPTALTEFTVSLTANS</sequence>
<evidence type="ECO:0000256" key="7">
    <source>
        <dbReference type="ARBA" id="ARBA00038326"/>
    </source>
</evidence>
<comment type="similarity">
    <text evidence="7">Belongs to the ADAT1 family.</text>
</comment>
<feature type="region of interest" description="Disordered" evidence="12">
    <location>
        <begin position="1"/>
        <end position="25"/>
    </location>
</feature>
<evidence type="ECO:0000256" key="8">
    <source>
        <dbReference type="ARBA" id="ARBA00038940"/>
    </source>
</evidence>
<evidence type="ECO:0000256" key="2">
    <source>
        <dbReference type="ARBA" id="ARBA00022723"/>
    </source>
</evidence>
<evidence type="ECO:0000256" key="10">
    <source>
        <dbReference type="ARBA" id="ARBA00041760"/>
    </source>
</evidence>
<evidence type="ECO:0000256" key="3">
    <source>
        <dbReference type="ARBA" id="ARBA00022801"/>
    </source>
</evidence>
<comment type="catalytic activity">
    <reaction evidence="11">
        <text>adenosine(37) in tRNA(Ala) + H2O + H(+) = inosine(37) in tRNA(Ala) + NH4(+)</text>
        <dbReference type="Rhea" id="RHEA:50968"/>
        <dbReference type="Rhea" id="RHEA-COMP:12855"/>
        <dbReference type="Rhea" id="RHEA-COMP:12856"/>
        <dbReference type="ChEBI" id="CHEBI:15377"/>
        <dbReference type="ChEBI" id="CHEBI:15378"/>
        <dbReference type="ChEBI" id="CHEBI:28938"/>
        <dbReference type="ChEBI" id="CHEBI:74411"/>
        <dbReference type="ChEBI" id="CHEBI:82852"/>
        <dbReference type="EC" id="3.5.4.34"/>
    </reaction>
</comment>
<comment type="cofactor">
    <cofactor evidence="5">
        <name>1D-myo-inositol hexakisphosphate</name>
        <dbReference type="ChEBI" id="CHEBI:58130"/>
    </cofactor>
</comment>
<comment type="function">
    <text evidence="6">Specifically deaminates adenosine-37 to inosine in tRNA-Ala.</text>
</comment>
<dbReference type="InterPro" id="IPR002466">
    <property type="entry name" value="A_deamin"/>
</dbReference>
<keyword evidence="1" id="KW-0819">tRNA processing</keyword>
<dbReference type="Proteomes" id="UP001234178">
    <property type="component" value="Unassembled WGS sequence"/>
</dbReference>
<feature type="region of interest" description="Disordered" evidence="12">
    <location>
        <begin position="167"/>
        <end position="193"/>
    </location>
</feature>
<feature type="compositionally biased region" description="Polar residues" evidence="12">
    <location>
        <begin position="504"/>
        <end position="523"/>
    </location>
</feature>
<dbReference type="EMBL" id="JAOYFB010000037">
    <property type="protein sequence ID" value="KAK4023665.1"/>
    <property type="molecule type" value="Genomic_DNA"/>
</dbReference>
<evidence type="ECO:0000256" key="1">
    <source>
        <dbReference type="ARBA" id="ARBA00022694"/>
    </source>
</evidence>
<proteinExistence type="inferred from homology"/>
<keyword evidence="4" id="KW-0862">Zinc</keyword>
<evidence type="ECO:0000313" key="14">
    <source>
        <dbReference type="EMBL" id="KAK4023665.1"/>
    </source>
</evidence>
<evidence type="ECO:0000256" key="9">
    <source>
        <dbReference type="ARBA" id="ARBA00040502"/>
    </source>
</evidence>
<gene>
    <name evidence="14" type="ORF">OUZ56_009064</name>
</gene>
<dbReference type="SMART" id="SM00552">
    <property type="entry name" value="ADEAMc"/>
    <property type="match status" value="1"/>
</dbReference>
<dbReference type="PANTHER" id="PTHR46516">
    <property type="entry name" value="TRNA-SPECIFIC ADENOSINE DEAMINASE 1"/>
    <property type="match status" value="1"/>
</dbReference>